<evidence type="ECO:0000259" key="8">
    <source>
        <dbReference type="PROSITE" id="PS50888"/>
    </source>
</evidence>
<accession>A0A1X2IHC6</accession>
<dbReference type="GO" id="GO:0005634">
    <property type="term" value="C:nucleus"/>
    <property type="evidence" value="ECO:0007669"/>
    <property type="project" value="UniProtKB-SubCell"/>
</dbReference>
<keyword evidence="2" id="KW-0805">Transcription regulation</keyword>
<evidence type="ECO:0000313" key="10">
    <source>
        <dbReference type="Proteomes" id="UP000193560"/>
    </source>
</evidence>
<dbReference type="STRING" id="90262.A0A1X2IHC6"/>
<dbReference type="EMBL" id="MCGE01000011">
    <property type="protein sequence ID" value="ORZ16432.1"/>
    <property type="molecule type" value="Genomic_DNA"/>
</dbReference>
<feature type="compositionally biased region" description="Low complexity" evidence="7">
    <location>
        <begin position="227"/>
        <end position="240"/>
    </location>
</feature>
<name>A0A1X2IHC6_9FUNG</name>
<feature type="domain" description="BHLH" evidence="8">
    <location>
        <begin position="270"/>
        <end position="324"/>
    </location>
</feature>
<sequence>MNTGQNVEEDGYNSAKSISQLKHPTAYHLQQQRLKYKDIDFNHSQLFISQNNQHQQPNEGSPHLSDIDYTDMTSPIPLHTDYSPYSSTPDGPALITPLQNSQHYHHPQHRHHQRSSLDQDYLYDDQSIDSSLAFSSAEQMRRVDSNDYGSAKISQPISTASPQQEYMFYPSQNTLDHRFKQFAVSAPVNINYSNTDPLPAPHPSSSFNDGDFLPGGGIAMVTSSSAGNDNNNNNFGYPGNPRSESRSLENYEDDYAAQVNLQAIMEKRRRRRESHNAVERRRRDNINDRIQELGTLLVDTPDDGINRLNKGTILKKSVEQIKLLQQDLTFYRQRVQELESILKQVKVASQ</sequence>
<dbReference type="PROSITE" id="PS50888">
    <property type="entry name" value="BHLH"/>
    <property type="match status" value="1"/>
</dbReference>
<evidence type="ECO:0000256" key="6">
    <source>
        <dbReference type="SAM" id="Coils"/>
    </source>
</evidence>
<evidence type="ECO:0000256" key="1">
    <source>
        <dbReference type="ARBA" id="ARBA00004123"/>
    </source>
</evidence>
<keyword evidence="4" id="KW-0804">Transcription</keyword>
<evidence type="ECO:0000256" key="2">
    <source>
        <dbReference type="ARBA" id="ARBA00023015"/>
    </source>
</evidence>
<feature type="region of interest" description="Disordered" evidence="7">
    <location>
        <begin position="226"/>
        <end position="247"/>
    </location>
</feature>
<reference evidence="9 10" key="1">
    <citation type="submission" date="2016-07" db="EMBL/GenBank/DDBJ databases">
        <title>Pervasive Adenine N6-methylation of Active Genes in Fungi.</title>
        <authorList>
            <consortium name="DOE Joint Genome Institute"/>
            <person name="Mondo S.J."/>
            <person name="Dannebaum R.O."/>
            <person name="Kuo R.C."/>
            <person name="Labutti K."/>
            <person name="Haridas S."/>
            <person name="Kuo A."/>
            <person name="Salamov A."/>
            <person name="Ahrendt S.R."/>
            <person name="Lipzen A."/>
            <person name="Sullivan W."/>
            <person name="Andreopoulos W.B."/>
            <person name="Clum A."/>
            <person name="Lindquist E."/>
            <person name="Daum C."/>
            <person name="Ramamoorthy G.K."/>
            <person name="Gryganskyi A."/>
            <person name="Culley D."/>
            <person name="Magnuson J.K."/>
            <person name="James T.Y."/>
            <person name="O'Malley M.A."/>
            <person name="Stajich J.E."/>
            <person name="Spatafora J.W."/>
            <person name="Visel A."/>
            <person name="Grigoriev I.V."/>
        </authorList>
    </citation>
    <scope>NUCLEOTIDE SEQUENCE [LARGE SCALE GENOMIC DNA]</scope>
    <source>
        <strain evidence="9 10">NRRL 1336</strain>
    </source>
</reference>
<dbReference type="PANTHER" id="PTHR45776:SF2">
    <property type="entry name" value="MIP04163P"/>
    <property type="match status" value="1"/>
</dbReference>
<dbReference type="OrthoDB" id="690068at2759"/>
<protein>
    <recommendedName>
        <fullName evidence="8">BHLH domain-containing protein</fullName>
    </recommendedName>
</protein>
<evidence type="ECO:0000256" key="3">
    <source>
        <dbReference type="ARBA" id="ARBA00023125"/>
    </source>
</evidence>
<keyword evidence="3" id="KW-0238">DNA-binding</keyword>
<dbReference type="PANTHER" id="PTHR45776">
    <property type="entry name" value="MIP04163P"/>
    <property type="match status" value="1"/>
</dbReference>
<evidence type="ECO:0000256" key="7">
    <source>
        <dbReference type="SAM" id="MobiDB-lite"/>
    </source>
</evidence>
<dbReference type="SUPFAM" id="SSF47459">
    <property type="entry name" value="HLH, helix-loop-helix DNA-binding domain"/>
    <property type="match status" value="1"/>
</dbReference>
<keyword evidence="6" id="KW-0175">Coiled coil</keyword>
<dbReference type="GO" id="GO:0046983">
    <property type="term" value="F:protein dimerization activity"/>
    <property type="evidence" value="ECO:0007669"/>
    <property type="project" value="InterPro"/>
</dbReference>
<dbReference type="InterPro" id="IPR036638">
    <property type="entry name" value="HLH_DNA-bd_sf"/>
</dbReference>
<organism evidence="9 10">
    <name type="scientific">Absidia repens</name>
    <dbReference type="NCBI Taxonomy" id="90262"/>
    <lineage>
        <taxon>Eukaryota</taxon>
        <taxon>Fungi</taxon>
        <taxon>Fungi incertae sedis</taxon>
        <taxon>Mucoromycota</taxon>
        <taxon>Mucoromycotina</taxon>
        <taxon>Mucoromycetes</taxon>
        <taxon>Mucorales</taxon>
        <taxon>Cunninghamellaceae</taxon>
        <taxon>Absidia</taxon>
    </lineage>
</organism>
<dbReference type="AlphaFoldDB" id="A0A1X2IHC6"/>
<dbReference type="SMART" id="SM00353">
    <property type="entry name" value="HLH"/>
    <property type="match status" value="1"/>
</dbReference>
<evidence type="ECO:0000313" key="9">
    <source>
        <dbReference type="EMBL" id="ORZ16432.1"/>
    </source>
</evidence>
<evidence type="ECO:0000256" key="5">
    <source>
        <dbReference type="ARBA" id="ARBA00023242"/>
    </source>
</evidence>
<dbReference type="Pfam" id="PF00010">
    <property type="entry name" value="HLH"/>
    <property type="match status" value="1"/>
</dbReference>
<comment type="subcellular location">
    <subcellularLocation>
        <location evidence="1">Nucleus</location>
    </subcellularLocation>
</comment>
<dbReference type="Gene3D" id="4.10.280.10">
    <property type="entry name" value="Helix-loop-helix DNA-binding domain"/>
    <property type="match status" value="1"/>
</dbReference>
<proteinExistence type="predicted"/>
<feature type="compositionally biased region" description="Basic residues" evidence="7">
    <location>
        <begin position="103"/>
        <end position="114"/>
    </location>
</feature>
<comment type="caution">
    <text evidence="9">The sequence shown here is derived from an EMBL/GenBank/DDBJ whole genome shotgun (WGS) entry which is preliminary data.</text>
</comment>
<keyword evidence="10" id="KW-1185">Reference proteome</keyword>
<feature type="region of interest" description="Disordered" evidence="7">
    <location>
        <begin position="51"/>
        <end position="117"/>
    </location>
</feature>
<evidence type="ECO:0000256" key="4">
    <source>
        <dbReference type="ARBA" id="ARBA00023163"/>
    </source>
</evidence>
<gene>
    <name evidence="9" type="ORF">BCR42DRAFT_491473</name>
</gene>
<dbReference type="GO" id="GO:0000978">
    <property type="term" value="F:RNA polymerase II cis-regulatory region sequence-specific DNA binding"/>
    <property type="evidence" value="ECO:0007669"/>
    <property type="project" value="TreeGrafter"/>
</dbReference>
<keyword evidence="5" id="KW-0539">Nucleus</keyword>
<feature type="coiled-coil region" evidence="6">
    <location>
        <begin position="314"/>
        <end position="341"/>
    </location>
</feature>
<dbReference type="GO" id="GO:0000981">
    <property type="term" value="F:DNA-binding transcription factor activity, RNA polymerase II-specific"/>
    <property type="evidence" value="ECO:0007669"/>
    <property type="project" value="TreeGrafter"/>
</dbReference>
<dbReference type="Proteomes" id="UP000193560">
    <property type="component" value="Unassembled WGS sequence"/>
</dbReference>
<dbReference type="InterPro" id="IPR011598">
    <property type="entry name" value="bHLH_dom"/>
</dbReference>